<accession>A0AAV4CJX8</accession>
<gene>
    <name evidence="1" type="ORF">PoB_005785300</name>
</gene>
<protein>
    <submittedName>
        <fullName evidence="1">Uncharacterized protein</fullName>
    </submittedName>
</protein>
<sequence>MCGRTQGIHLAAVRSLGCTQVLQPAAVRASGSNWVTMITPFNSVEACQVLTQLVPTLNDLALHIDNIIWASHHDFSAESLEALMVQIQSLIASTQTSLHNTSTLRHGISHLSNSHHSVDQVSSAGARLRSSSKGTT</sequence>
<evidence type="ECO:0000313" key="1">
    <source>
        <dbReference type="EMBL" id="GFO31348.1"/>
    </source>
</evidence>
<comment type="caution">
    <text evidence="1">The sequence shown here is derived from an EMBL/GenBank/DDBJ whole genome shotgun (WGS) entry which is preliminary data.</text>
</comment>
<evidence type="ECO:0000313" key="2">
    <source>
        <dbReference type="Proteomes" id="UP000735302"/>
    </source>
</evidence>
<proteinExistence type="predicted"/>
<name>A0AAV4CJX8_9GAST</name>
<reference evidence="1 2" key="1">
    <citation type="journal article" date="2021" name="Elife">
        <title>Chloroplast acquisition without the gene transfer in kleptoplastic sea slugs, Plakobranchus ocellatus.</title>
        <authorList>
            <person name="Maeda T."/>
            <person name="Takahashi S."/>
            <person name="Yoshida T."/>
            <person name="Shimamura S."/>
            <person name="Takaki Y."/>
            <person name="Nagai Y."/>
            <person name="Toyoda A."/>
            <person name="Suzuki Y."/>
            <person name="Arimoto A."/>
            <person name="Ishii H."/>
            <person name="Satoh N."/>
            <person name="Nishiyama T."/>
            <person name="Hasebe M."/>
            <person name="Maruyama T."/>
            <person name="Minagawa J."/>
            <person name="Obokata J."/>
            <person name="Shigenobu S."/>
        </authorList>
    </citation>
    <scope>NUCLEOTIDE SEQUENCE [LARGE SCALE GENOMIC DNA]</scope>
</reference>
<keyword evidence="2" id="KW-1185">Reference proteome</keyword>
<dbReference type="Proteomes" id="UP000735302">
    <property type="component" value="Unassembled WGS sequence"/>
</dbReference>
<dbReference type="EMBL" id="BLXT01006392">
    <property type="protein sequence ID" value="GFO31348.1"/>
    <property type="molecule type" value="Genomic_DNA"/>
</dbReference>
<organism evidence="1 2">
    <name type="scientific">Plakobranchus ocellatus</name>
    <dbReference type="NCBI Taxonomy" id="259542"/>
    <lineage>
        <taxon>Eukaryota</taxon>
        <taxon>Metazoa</taxon>
        <taxon>Spiralia</taxon>
        <taxon>Lophotrochozoa</taxon>
        <taxon>Mollusca</taxon>
        <taxon>Gastropoda</taxon>
        <taxon>Heterobranchia</taxon>
        <taxon>Euthyneura</taxon>
        <taxon>Panpulmonata</taxon>
        <taxon>Sacoglossa</taxon>
        <taxon>Placobranchoidea</taxon>
        <taxon>Plakobranchidae</taxon>
        <taxon>Plakobranchus</taxon>
    </lineage>
</organism>
<dbReference type="AlphaFoldDB" id="A0AAV4CJX8"/>